<evidence type="ECO:0000259" key="2">
    <source>
        <dbReference type="Pfam" id="PF04577"/>
    </source>
</evidence>
<proteinExistence type="predicted"/>
<gene>
    <name evidence="3" type="ORF">PECAL_1P34850</name>
</gene>
<keyword evidence="4" id="KW-1185">Reference proteome</keyword>
<feature type="domain" description="Glycosyltransferase 61 catalytic" evidence="2">
    <location>
        <begin position="312"/>
        <end position="394"/>
    </location>
</feature>
<accession>A0A8J2WTV1</accession>
<sequence length="471" mass="50322">MNGLAACLLLLHATAAQQGLQVLHDAHCVEARASFLGAHLQETNGTARVALDLQLTALSTCDERTKVLVDASAEDALADGDDGLEVCVLWVSMTGAERRTSRCYGGGQPARVEWDLTAALKQRYRLVAWPARGAWPGAFAGASHTLSFDADLGAAAFPPPHLLFTGTEHGATLAGRERRACDGSPLHLYAGTQHRDTDENWYHFTFGMLLPLAARLSERDDACAAVGRRPPPTVLYVRRCGFRRALVEAVGTDDFRLVDLSGKPPPQNISLEVLPRMDYWSDQAHALLELLARGERGRAWLHERFAEPTAGAACVFQTRAARPGRRPFAIANFEALAEAYGSTGKCEVTRVAPDPTGLTLAEQIQAHADASLLVAPHGAGLAHAAWLPEGACVVEVLPKSKSADRQLRGVAAAFGLRTARIYLDDDGGGEVALAALVGAVEACAAPPKPEWQRSADAHPNDLGRLVVPDVT</sequence>
<comment type="caution">
    <text evidence="3">The sequence shown here is derived from an EMBL/GenBank/DDBJ whole genome shotgun (WGS) entry which is preliminary data.</text>
</comment>
<dbReference type="AlphaFoldDB" id="A0A8J2WTV1"/>
<reference evidence="3" key="1">
    <citation type="submission" date="2021-11" db="EMBL/GenBank/DDBJ databases">
        <authorList>
            <consortium name="Genoscope - CEA"/>
            <person name="William W."/>
        </authorList>
    </citation>
    <scope>NUCLEOTIDE SEQUENCE</scope>
</reference>
<name>A0A8J2WTV1_9STRA</name>
<dbReference type="EMBL" id="CAKKNE010000001">
    <property type="protein sequence ID" value="CAH0366969.1"/>
    <property type="molecule type" value="Genomic_DNA"/>
</dbReference>
<evidence type="ECO:0000256" key="1">
    <source>
        <dbReference type="SAM" id="SignalP"/>
    </source>
</evidence>
<keyword evidence="1" id="KW-0732">Signal</keyword>
<dbReference type="GO" id="GO:0016757">
    <property type="term" value="F:glycosyltransferase activity"/>
    <property type="evidence" value="ECO:0007669"/>
    <property type="project" value="InterPro"/>
</dbReference>
<feature type="signal peptide" evidence="1">
    <location>
        <begin position="1"/>
        <end position="16"/>
    </location>
</feature>
<dbReference type="Pfam" id="PF04577">
    <property type="entry name" value="Glyco_transf_61"/>
    <property type="match status" value="1"/>
</dbReference>
<organism evidence="3 4">
    <name type="scientific">Pelagomonas calceolata</name>
    <dbReference type="NCBI Taxonomy" id="35677"/>
    <lineage>
        <taxon>Eukaryota</taxon>
        <taxon>Sar</taxon>
        <taxon>Stramenopiles</taxon>
        <taxon>Ochrophyta</taxon>
        <taxon>Pelagophyceae</taxon>
        <taxon>Pelagomonadales</taxon>
        <taxon>Pelagomonadaceae</taxon>
        <taxon>Pelagomonas</taxon>
    </lineage>
</organism>
<dbReference type="OrthoDB" id="529273at2759"/>
<evidence type="ECO:0000313" key="3">
    <source>
        <dbReference type="EMBL" id="CAH0366969.1"/>
    </source>
</evidence>
<feature type="chain" id="PRO_5035214361" description="Glycosyltransferase 61 catalytic domain-containing protein" evidence="1">
    <location>
        <begin position="17"/>
        <end position="471"/>
    </location>
</feature>
<dbReference type="Proteomes" id="UP000789595">
    <property type="component" value="Unassembled WGS sequence"/>
</dbReference>
<evidence type="ECO:0000313" key="4">
    <source>
        <dbReference type="Proteomes" id="UP000789595"/>
    </source>
</evidence>
<protein>
    <recommendedName>
        <fullName evidence="2">Glycosyltransferase 61 catalytic domain-containing protein</fullName>
    </recommendedName>
</protein>
<dbReference type="InterPro" id="IPR049625">
    <property type="entry name" value="Glyco_transf_61_cat"/>
</dbReference>